<dbReference type="AlphaFoldDB" id="A0A1I2I1G6"/>
<dbReference type="Proteomes" id="UP000198855">
    <property type="component" value="Unassembled WGS sequence"/>
</dbReference>
<sequence length="102" mass="10928">MATKTATVSNVKSDSEATAASVKRLVTLMTVFAWTALTVGVLLCLINISHFSDKNTTLMVGIGCLVGSVFIYVIGTAIGLVHARLHQAMEDQHNDDQSNHIL</sequence>
<proteinExistence type="predicted"/>
<keyword evidence="1" id="KW-1133">Transmembrane helix</keyword>
<organism evidence="2 3">
    <name type="scientific">Paenibacillus catalpae</name>
    <dbReference type="NCBI Taxonomy" id="1045775"/>
    <lineage>
        <taxon>Bacteria</taxon>
        <taxon>Bacillati</taxon>
        <taxon>Bacillota</taxon>
        <taxon>Bacilli</taxon>
        <taxon>Bacillales</taxon>
        <taxon>Paenibacillaceae</taxon>
        <taxon>Paenibacillus</taxon>
    </lineage>
</organism>
<dbReference type="EMBL" id="FOMT01000010">
    <property type="protein sequence ID" value="SFF34756.1"/>
    <property type="molecule type" value="Genomic_DNA"/>
</dbReference>
<evidence type="ECO:0000313" key="2">
    <source>
        <dbReference type="EMBL" id="SFF34756.1"/>
    </source>
</evidence>
<evidence type="ECO:0000256" key="1">
    <source>
        <dbReference type="SAM" id="Phobius"/>
    </source>
</evidence>
<keyword evidence="1" id="KW-0812">Transmembrane</keyword>
<reference evidence="3" key="1">
    <citation type="submission" date="2016-10" db="EMBL/GenBank/DDBJ databases">
        <authorList>
            <person name="Varghese N."/>
            <person name="Submissions S."/>
        </authorList>
    </citation>
    <scope>NUCLEOTIDE SEQUENCE [LARGE SCALE GENOMIC DNA]</scope>
    <source>
        <strain evidence="3">CGMCC 1.10784</strain>
    </source>
</reference>
<feature type="transmembrane region" description="Helical" evidence="1">
    <location>
        <begin position="25"/>
        <end position="46"/>
    </location>
</feature>
<dbReference type="RefSeq" id="WP_245773192.1">
    <property type="nucleotide sequence ID" value="NZ_FOMT01000010.1"/>
</dbReference>
<keyword evidence="1" id="KW-0472">Membrane</keyword>
<feature type="transmembrane region" description="Helical" evidence="1">
    <location>
        <begin position="58"/>
        <end position="81"/>
    </location>
</feature>
<protein>
    <submittedName>
        <fullName evidence="2">Uncharacterized protein</fullName>
    </submittedName>
</protein>
<gene>
    <name evidence="2" type="ORF">SAMN05216378_0023</name>
</gene>
<accession>A0A1I2I1G6</accession>
<evidence type="ECO:0000313" key="3">
    <source>
        <dbReference type="Proteomes" id="UP000198855"/>
    </source>
</evidence>
<name>A0A1I2I1G6_9BACL</name>
<dbReference type="STRING" id="1045775.SAMN05216378_0023"/>
<keyword evidence="3" id="KW-1185">Reference proteome</keyword>